<evidence type="ECO:0008006" key="3">
    <source>
        <dbReference type="Google" id="ProtNLM"/>
    </source>
</evidence>
<gene>
    <name evidence="1" type="ORF">CCAN11_2380023</name>
</gene>
<reference evidence="2" key="1">
    <citation type="submission" date="2015-01" db="EMBL/GenBank/DDBJ databases">
        <authorList>
            <person name="MANFREDI Pablo"/>
        </authorList>
    </citation>
    <scope>NUCLEOTIDE SEQUENCE [LARGE SCALE GENOMIC DNA]</scope>
    <source>
        <strain evidence="2">Cc11</strain>
    </source>
</reference>
<name>A0A0B7IJE2_9FLAO</name>
<protein>
    <recommendedName>
        <fullName evidence="3">Transposase</fullName>
    </recommendedName>
</protein>
<sequence>MEFADLKIHQSAIIRRYLTKKPKLQAAKELMKVVDLMIITDKESFEGALSLWFEKWEDFLNERTINPLTNKSFYTHKKLRSAYRSLENNLPWLFTWYDNYELGIPNTTNAIDGHFADLKNKLRNHNGLSLKRKMRFIDEFLKA</sequence>
<dbReference type="EMBL" id="CDOK01000155">
    <property type="protein sequence ID" value="CEN52006.1"/>
    <property type="molecule type" value="Genomic_DNA"/>
</dbReference>
<proteinExistence type="predicted"/>
<accession>A0A0B7IJE2</accession>
<evidence type="ECO:0000313" key="2">
    <source>
        <dbReference type="Proteomes" id="UP000039370"/>
    </source>
</evidence>
<dbReference type="RefSeq" id="WP_231553922.1">
    <property type="nucleotide sequence ID" value="NZ_JBIUQK010000019.1"/>
</dbReference>
<evidence type="ECO:0000313" key="1">
    <source>
        <dbReference type="EMBL" id="CEN52006.1"/>
    </source>
</evidence>
<dbReference type="Proteomes" id="UP000039370">
    <property type="component" value="Unassembled WGS sequence"/>
</dbReference>
<dbReference type="AlphaFoldDB" id="A0A0B7IJE2"/>
<organism evidence="1 2">
    <name type="scientific">Capnocytophaga canimorsus</name>
    <dbReference type="NCBI Taxonomy" id="28188"/>
    <lineage>
        <taxon>Bacteria</taxon>
        <taxon>Pseudomonadati</taxon>
        <taxon>Bacteroidota</taxon>
        <taxon>Flavobacteriia</taxon>
        <taxon>Flavobacteriales</taxon>
        <taxon>Flavobacteriaceae</taxon>
        <taxon>Capnocytophaga</taxon>
    </lineage>
</organism>